<proteinExistence type="predicted"/>
<gene>
    <name evidence="1" type="ORF">Q4610_10380</name>
</gene>
<name>A0ABT8ZNW8_9SPHN</name>
<dbReference type="Proteomes" id="UP001176471">
    <property type="component" value="Unassembled WGS sequence"/>
</dbReference>
<organism evidence="1 2">
    <name type="scientific">Sphingobium cyanobacteriorum</name>
    <dbReference type="NCBI Taxonomy" id="3063954"/>
    <lineage>
        <taxon>Bacteria</taxon>
        <taxon>Pseudomonadati</taxon>
        <taxon>Pseudomonadota</taxon>
        <taxon>Alphaproteobacteria</taxon>
        <taxon>Sphingomonadales</taxon>
        <taxon>Sphingomonadaceae</taxon>
        <taxon>Sphingobium</taxon>
    </lineage>
</organism>
<protein>
    <recommendedName>
        <fullName evidence="3">AttH domain-containing protein</fullName>
    </recommendedName>
</protein>
<dbReference type="RefSeq" id="WP_304535881.1">
    <property type="nucleotide sequence ID" value="NZ_JAUQOM010000004.1"/>
</dbReference>
<evidence type="ECO:0000313" key="2">
    <source>
        <dbReference type="Proteomes" id="UP001176471"/>
    </source>
</evidence>
<sequence>MKDFPRDEKSYFNSRLMSLCVFLLSFLNRVFTVLGLGLPQSGRNHGSASHGGGRLDGRENMGQAKKVLADLAIGKSRAIDPADEDLHSPNREDLNWAETSWWAFANADGDIGGWFYLLTRRNLGVASLGIYIWDGTSANPWDFPYSKHFQHIPLAADFSLLNGSFPEIGAALGVREPLRSYWLRYSDTPHLEFELDFEALVMPQPIGVGESTGHLDQLLWAKGELRFEGRQVRIDGPACRDRTWSTRPEANAGQYNSYAWGATRNGGFHAMMLETPEGQLLFSAGFIWRDGAVVPIEKVKRTVEARGPDGHAIRVRMEMTDREGRVVNLVGSSRSTAALEAFTGSLCWCSVMDWQAEDGPIYRGEDHEGWPHTLLRQARLTGKLPGLGEL</sequence>
<dbReference type="EMBL" id="JAUQOM010000004">
    <property type="protein sequence ID" value="MDO7835450.1"/>
    <property type="molecule type" value="Genomic_DNA"/>
</dbReference>
<evidence type="ECO:0008006" key="3">
    <source>
        <dbReference type="Google" id="ProtNLM"/>
    </source>
</evidence>
<evidence type="ECO:0000313" key="1">
    <source>
        <dbReference type="EMBL" id="MDO7835450.1"/>
    </source>
</evidence>
<accession>A0ABT8ZNW8</accession>
<dbReference type="SUPFAM" id="SSF159245">
    <property type="entry name" value="AttH-like"/>
    <property type="match status" value="1"/>
</dbReference>
<keyword evidence="2" id="KW-1185">Reference proteome</keyword>
<comment type="caution">
    <text evidence="1">The sequence shown here is derived from an EMBL/GenBank/DDBJ whole genome shotgun (WGS) entry which is preliminary data.</text>
</comment>
<reference evidence="1" key="1">
    <citation type="submission" date="2023-07" db="EMBL/GenBank/DDBJ databases">
        <title>Bacterial whole genome sequence for Sphingobium sp. HBC34.</title>
        <authorList>
            <person name="Le V."/>
            <person name="Ko S.-R."/>
            <person name="Ahn C.-Y."/>
            <person name="Oh H.-M."/>
        </authorList>
    </citation>
    <scope>NUCLEOTIDE SEQUENCE</scope>
    <source>
        <strain evidence="1">HBC34</strain>
    </source>
</reference>